<accession>A0A2P2IUV8</accession>
<evidence type="ECO:0000313" key="1">
    <source>
        <dbReference type="EMBL" id="MBW85000.1"/>
    </source>
</evidence>
<name>A0A2P2IUV8_RHIMU</name>
<protein>
    <submittedName>
        <fullName evidence="1">Uncharacterized protein</fullName>
    </submittedName>
</protein>
<organism evidence="1">
    <name type="scientific">Rhizophora mucronata</name>
    <name type="common">Asiatic mangrove</name>
    <dbReference type="NCBI Taxonomy" id="61149"/>
    <lineage>
        <taxon>Eukaryota</taxon>
        <taxon>Viridiplantae</taxon>
        <taxon>Streptophyta</taxon>
        <taxon>Embryophyta</taxon>
        <taxon>Tracheophyta</taxon>
        <taxon>Spermatophyta</taxon>
        <taxon>Magnoliopsida</taxon>
        <taxon>eudicotyledons</taxon>
        <taxon>Gunneridae</taxon>
        <taxon>Pentapetalae</taxon>
        <taxon>rosids</taxon>
        <taxon>fabids</taxon>
        <taxon>Malpighiales</taxon>
        <taxon>Rhizophoraceae</taxon>
        <taxon>Rhizophora</taxon>
    </lineage>
</organism>
<reference evidence="1" key="1">
    <citation type="submission" date="2018-02" db="EMBL/GenBank/DDBJ databases">
        <title>Rhizophora mucronata_Transcriptome.</title>
        <authorList>
            <person name="Meera S.P."/>
            <person name="Sreeshan A."/>
            <person name="Augustine A."/>
        </authorList>
    </citation>
    <scope>NUCLEOTIDE SEQUENCE</scope>
    <source>
        <tissue evidence="1">Leaf</tissue>
    </source>
</reference>
<dbReference type="AlphaFoldDB" id="A0A2P2IUV8"/>
<sequence>MTELLQLAFKVMHNYMSLAILSLLTGKASRSLVLLEISTTMQPALLGNLRLWTHTTGGVAVPVMLGVCLCHYSVSVPWMIQSVLLKLSLGMNAEQIQILFWLQHNMGDTWHFLKD</sequence>
<proteinExistence type="predicted"/>
<dbReference type="EMBL" id="GGEC01004517">
    <property type="protein sequence ID" value="MBW85000.1"/>
    <property type="molecule type" value="Transcribed_RNA"/>
</dbReference>